<feature type="transmembrane region" description="Helical" evidence="7">
    <location>
        <begin position="21"/>
        <end position="39"/>
    </location>
</feature>
<dbReference type="SUPFAM" id="SSF54862">
    <property type="entry name" value="4Fe-4S ferredoxins"/>
    <property type="match status" value="1"/>
</dbReference>
<sequence>MSESLAAKAAPKTRLKVWRRATQVLGAAVLGQWSLYGILRCPFVVPYVSCQNCPVITCHGRLLPMYWGFWLALPASLLLFGRAFCGWACPGGLAVSLAGQLAPFGRAVVGRMSRLFRWTATGKYLALAGCLYVYYALGQPRVDVPIRVGAFFQAAALTFEHAMPLWLWRTGAVLGFFVLGLALAGAWCRFACPTGGALELLKGASLFKVYKTSACNGCGKCATVCEMATRPEETNCTNCGDCLDSCPVDAIGLGRKPREAGRS</sequence>
<reference evidence="9 10" key="1">
    <citation type="journal article" date="2009" name="Genome Res.">
        <title>Whole genome sequence of Desulfovibrio magneticus strain RS-1 revealed common gene clusters in magnetotactic bacteria.</title>
        <authorList>
            <person name="Nakazawa H."/>
            <person name="Arakaki A."/>
            <person name="Narita-Yamada S."/>
            <person name="Yashiro I."/>
            <person name="Jinno K."/>
            <person name="Aoki N."/>
            <person name="Tsuruyama A."/>
            <person name="Okamura Y."/>
            <person name="Tanikawa S."/>
            <person name="Fujita N."/>
            <person name="Takeyama H."/>
            <person name="Matsunaga T."/>
        </authorList>
    </citation>
    <scope>NUCLEOTIDE SEQUENCE [LARGE SCALE GENOMIC DNA]</scope>
    <source>
        <strain evidence="10">ATCC 700980 / DSM 13731 / RS-1</strain>
    </source>
</reference>
<accession>C4XQ69</accession>
<evidence type="ECO:0000256" key="1">
    <source>
        <dbReference type="ARBA" id="ARBA00022448"/>
    </source>
</evidence>
<evidence type="ECO:0000313" key="10">
    <source>
        <dbReference type="Proteomes" id="UP000009071"/>
    </source>
</evidence>
<dbReference type="HOGENOM" id="CLU_033147_1_0_7"/>
<dbReference type="OrthoDB" id="9784262at2"/>
<protein>
    <submittedName>
        <fullName evidence="9">Iron-sulfur binding protein</fullName>
    </submittedName>
</protein>
<feature type="transmembrane region" description="Helical" evidence="7">
    <location>
        <begin position="69"/>
        <end position="95"/>
    </location>
</feature>
<evidence type="ECO:0000256" key="2">
    <source>
        <dbReference type="ARBA" id="ARBA00022485"/>
    </source>
</evidence>
<dbReference type="PROSITE" id="PS00198">
    <property type="entry name" value="4FE4S_FER_1"/>
    <property type="match status" value="1"/>
</dbReference>
<dbReference type="InterPro" id="IPR017896">
    <property type="entry name" value="4Fe4S_Fe-S-bd"/>
</dbReference>
<keyword evidence="6" id="KW-0411">Iron-sulfur</keyword>
<dbReference type="PROSITE" id="PS51379">
    <property type="entry name" value="4FE4S_FER_2"/>
    <property type="match status" value="1"/>
</dbReference>
<evidence type="ECO:0000256" key="7">
    <source>
        <dbReference type="SAM" id="Phobius"/>
    </source>
</evidence>
<keyword evidence="4" id="KW-0249">Electron transport</keyword>
<dbReference type="eggNOG" id="COG0348">
    <property type="taxonomic scope" value="Bacteria"/>
</dbReference>
<dbReference type="PANTHER" id="PTHR30176:SF3">
    <property type="entry name" value="FERREDOXIN-TYPE PROTEIN NAPH"/>
    <property type="match status" value="1"/>
</dbReference>
<dbReference type="GO" id="GO:0005886">
    <property type="term" value="C:plasma membrane"/>
    <property type="evidence" value="ECO:0007669"/>
    <property type="project" value="TreeGrafter"/>
</dbReference>
<keyword evidence="5" id="KW-0408">Iron</keyword>
<feature type="transmembrane region" description="Helical" evidence="7">
    <location>
        <begin position="115"/>
        <end position="135"/>
    </location>
</feature>
<dbReference type="Proteomes" id="UP000009071">
    <property type="component" value="Chromosome"/>
</dbReference>
<dbReference type="STRING" id="573370.DMR_17430"/>
<organism evidence="9 10">
    <name type="scientific">Solidesulfovibrio magneticus (strain ATCC 700980 / DSM 13731 / RS-1)</name>
    <name type="common">Desulfovibrio magneticus</name>
    <dbReference type="NCBI Taxonomy" id="573370"/>
    <lineage>
        <taxon>Bacteria</taxon>
        <taxon>Pseudomonadati</taxon>
        <taxon>Thermodesulfobacteriota</taxon>
        <taxon>Desulfovibrionia</taxon>
        <taxon>Desulfovibrionales</taxon>
        <taxon>Desulfovibrionaceae</taxon>
        <taxon>Solidesulfovibrio</taxon>
    </lineage>
</organism>
<name>C4XQ69_SOLM1</name>
<keyword evidence="2" id="KW-0004">4Fe-4S</keyword>
<keyword evidence="7" id="KW-0472">Membrane</keyword>
<proteinExistence type="predicted"/>
<evidence type="ECO:0000313" key="9">
    <source>
        <dbReference type="EMBL" id="BAH75234.1"/>
    </source>
</evidence>
<evidence type="ECO:0000256" key="5">
    <source>
        <dbReference type="ARBA" id="ARBA00023004"/>
    </source>
</evidence>
<gene>
    <name evidence="9" type="ordered locus">DMR_17430</name>
</gene>
<dbReference type="Pfam" id="PF12801">
    <property type="entry name" value="Fer4_5"/>
    <property type="match status" value="2"/>
</dbReference>
<keyword evidence="7" id="KW-1133">Transmembrane helix</keyword>
<dbReference type="RefSeq" id="WP_015860433.1">
    <property type="nucleotide sequence ID" value="NC_012796.1"/>
</dbReference>
<dbReference type="EMBL" id="AP010904">
    <property type="protein sequence ID" value="BAH75234.1"/>
    <property type="molecule type" value="Genomic_DNA"/>
</dbReference>
<evidence type="ECO:0000256" key="4">
    <source>
        <dbReference type="ARBA" id="ARBA00022982"/>
    </source>
</evidence>
<dbReference type="KEGG" id="dma:DMR_17430"/>
<feature type="transmembrane region" description="Helical" evidence="7">
    <location>
        <begin position="166"/>
        <end position="188"/>
    </location>
</feature>
<keyword evidence="3" id="KW-0479">Metal-binding</keyword>
<dbReference type="InterPro" id="IPR017900">
    <property type="entry name" value="4Fe4S_Fe_S_CS"/>
</dbReference>
<feature type="domain" description="4Fe-4S ferredoxin-type" evidence="8">
    <location>
        <begin position="227"/>
        <end position="256"/>
    </location>
</feature>
<dbReference type="AlphaFoldDB" id="C4XQ69"/>
<keyword evidence="7" id="KW-0812">Transmembrane</keyword>
<dbReference type="GO" id="GO:0046872">
    <property type="term" value="F:metal ion binding"/>
    <property type="evidence" value="ECO:0007669"/>
    <property type="project" value="UniProtKB-KW"/>
</dbReference>
<dbReference type="PANTHER" id="PTHR30176">
    <property type="entry name" value="FERREDOXIN-TYPE PROTEIN NAPH"/>
    <property type="match status" value="1"/>
</dbReference>
<keyword evidence="10" id="KW-1185">Reference proteome</keyword>
<evidence type="ECO:0000259" key="8">
    <source>
        <dbReference type="PROSITE" id="PS51379"/>
    </source>
</evidence>
<keyword evidence="1" id="KW-0813">Transport</keyword>
<dbReference type="Gene3D" id="3.30.70.20">
    <property type="match status" value="1"/>
</dbReference>
<dbReference type="InterPro" id="IPR051684">
    <property type="entry name" value="Electron_Trans/Redox"/>
</dbReference>
<evidence type="ECO:0000256" key="3">
    <source>
        <dbReference type="ARBA" id="ARBA00022723"/>
    </source>
</evidence>
<evidence type="ECO:0000256" key="6">
    <source>
        <dbReference type="ARBA" id="ARBA00023014"/>
    </source>
</evidence>
<dbReference type="GO" id="GO:0051539">
    <property type="term" value="F:4 iron, 4 sulfur cluster binding"/>
    <property type="evidence" value="ECO:0007669"/>
    <property type="project" value="UniProtKB-KW"/>
</dbReference>